<evidence type="ECO:0000313" key="5">
    <source>
        <dbReference type="Proteomes" id="UP000184693"/>
    </source>
</evidence>
<dbReference type="PANTHER" id="PTHR43179">
    <property type="entry name" value="RHAMNOSYLTRANSFERASE WBBL"/>
    <property type="match status" value="1"/>
</dbReference>
<dbReference type="PANTHER" id="PTHR43179:SF12">
    <property type="entry name" value="GALACTOFURANOSYLTRANSFERASE GLFT2"/>
    <property type="match status" value="1"/>
</dbReference>
<gene>
    <name evidence="4" type="ORF">SAMN05444168_3871</name>
</gene>
<evidence type="ECO:0000256" key="3">
    <source>
        <dbReference type="ARBA" id="ARBA00022679"/>
    </source>
</evidence>
<dbReference type="Proteomes" id="UP000184693">
    <property type="component" value="Unassembled WGS sequence"/>
</dbReference>
<dbReference type="SUPFAM" id="SSF53448">
    <property type="entry name" value="Nucleotide-diphospho-sugar transferases"/>
    <property type="match status" value="1"/>
</dbReference>
<reference evidence="4 5" key="1">
    <citation type="submission" date="2016-11" db="EMBL/GenBank/DDBJ databases">
        <authorList>
            <person name="Jaros S."/>
            <person name="Januszkiewicz K."/>
            <person name="Wedrychowicz H."/>
        </authorList>
    </citation>
    <scope>NUCLEOTIDE SEQUENCE [LARGE SCALE GENOMIC DNA]</scope>
    <source>
        <strain evidence="4 5">GAS86</strain>
    </source>
</reference>
<dbReference type="OrthoDB" id="9771846at2"/>
<dbReference type="RefSeq" id="WP_074265677.1">
    <property type="nucleotide sequence ID" value="NZ_FSRM01000001.1"/>
</dbReference>
<evidence type="ECO:0000256" key="2">
    <source>
        <dbReference type="ARBA" id="ARBA00022676"/>
    </source>
</evidence>
<keyword evidence="3 4" id="KW-0808">Transferase</keyword>
<sequence>MHGGALSGDLYTLRTGAVVVFYNPDSACIARANRLAEVMHCVVVDNSPSVRTSSEVGLSAAVSYLPNGANLGIATAINQGVASLIDAGFDAAILFDQDSEPSRQLLDGLPRLLEEALRRHERVALIGPAYEDLRLGDVAPFVRFGYLKLRRIPPVGVTPIDVDFLISSGSCINLAAWQEVGPMDDALFIDFVDLEWCIRARAKGFAVLGAPELRLAHELGGEPVRVLGRLYPSHSPLRHYYLFRNAVALIKRSYVPCTWKSTELIKFPFRLAIYGLFLQPRLGHLRMALTGIWHGLIGRMGALEQH</sequence>
<protein>
    <submittedName>
        <fullName evidence="4">Rhamnosyltransferase</fullName>
    </submittedName>
</protein>
<proteinExistence type="inferred from homology"/>
<dbReference type="InterPro" id="IPR029044">
    <property type="entry name" value="Nucleotide-diphossugar_trans"/>
</dbReference>
<organism evidence="4 5">
    <name type="scientific">Paraburkholderia phenazinium</name>
    <dbReference type="NCBI Taxonomy" id="60549"/>
    <lineage>
        <taxon>Bacteria</taxon>
        <taxon>Pseudomonadati</taxon>
        <taxon>Pseudomonadota</taxon>
        <taxon>Betaproteobacteria</taxon>
        <taxon>Burkholderiales</taxon>
        <taxon>Burkholderiaceae</taxon>
        <taxon>Paraburkholderia</taxon>
    </lineage>
</organism>
<keyword evidence="2" id="KW-0328">Glycosyltransferase</keyword>
<evidence type="ECO:0000256" key="1">
    <source>
        <dbReference type="ARBA" id="ARBA00006739"/>
    </source>
</evidence>
<dbReference type="GO" id="GO:0016757">
    <property type="term" value="F:glycosyltransferase activity"/>
    <property type="evidence" value="ECO:0007669"/>
    <property type="project" value="UniProtKB-KW"/>
</dbReference>
<evidence type="ECO:0000313" key="4">
    <source>
        <dbReference type="EMBL" id="SIO25938.1"/>
    </source>
</evidence>
<name>A0A1N6I1L9_9BURK</name>
<dbReference type="CDD" id="cd02526">
    <property type="entry name" value="GT2_RfbF_like"/>
    <property type="match status" value="1"/>
</dbReference>
<comment type="similarity">
    <text evidence="1">Belongs to the glycosyltransferase 2 family.</text>
</comment>
<accession>A0A1N6I1L9</accession>
<dbReference type="Gene3D" id="3.90.550.10">
    <property type="entry name" value="Spore Coat Polysaccharide Biosynthesis Protein SpsA, Chain A"/>
    <property type="match status" value="1"/>
</dbReference>
<dbReference type="AlphaFoldDB" id="A0A1N6I1L9"/>
<dbReference type="EMBL" id="FSRM01000001">
    <property type="protein sequence ID" value="SIO25938.1"/>
    <property type="molecule type" value="Genomic_DNA"/>
</dbReference>